<evidence type="ECO:0000256" key="1">
    <source>
        <dbReference type="SAM" id="MobiDB-lite"/>
    </source>
</evidence>
<sequence length="124" mass="13204">MQAELCHHARRQMHNLNACTPPPDPPRSQPTARCSSALTASPRSCAPAPRCPSPINDERVDLGRDAASIVALTPDPTQAIGGAAPRVLSPGRSTGSSESAMWSWQGRMNYTSPVLTSKLQGFKI</sequence>
<feature type="region of interest" description="Disordered" evidence="1">
    <location>
        <begin position="15"/>
        <end position="55"/>
    </location>
</feature>
<name>A0A2G8SQK6_9APHY</name>
<keyword evidence="3" id="KW-1185">Reference proteome</keyword>
<protein>
    <submittedName>
        <fullName evidence="2">Uncharacterized protein</fullName>
    </submittedName>
</protein>
<gene>
    <name evidence="2" type="ORF">GSI_01709</name>
</gene>
<dbReference type="EMBL" id="AYKW01000002">
    <property type="protein sequence ID" value="PIL36049.1"/>
    <property type="molecule type" value="Genomic_DNA"/>
</dbReference>
<comment type="caution">
    <text evidence="2">The sequence shown here is derived from an EMBL/GenBank/DDBJ whole genome shotgun (WGS) entry which is preliminary data.</text>
</comment>
<evidence type="ECO:0000313" key="3">
    <source>
        <dbReference type="Proteomes" id="UP000230002"/>
    </source>
</evidence>
<organism evidence="2 3">
    <name type="scientific">Ganoderma sinense ZZ0214-1</name>
    <dbReference type="NCBI Taxonomy" id="1077348"/>
    <lineage>
        <taxon>Eukaryota</taxon>
        <taxon>Fungi</taxon>
        <taxon>Dikarya</taxon>
        <taxon>Basidiomycota</taxon>
        <taxon>Agaricomycotina</taxon>
        <taxon>Agaricomycetes</taxon>
        <taxon>Polyporales</taxon>
        <taxon>Polyporaceae</taxon>
        <taxon>Ganoderma</taxon>
    </lineage>
</organism>
<dbReference type="AlphaFoldDB" id="A0A2G8SQK6"/>
<accession>A0A2G8SQK6</accession>
<reference evidence="2 3" key="1">
    <citation type="journal article" date="2015" name="Sci. Rep.">
        <title>Chromosome-level genome map provides insights into diverse defense mechanisms in the medicinal fungus Ganoderma sinense.</title>
        <authorList>
            <person name="Zhu Y."/>
            <person name="Xu J."/>
            <person name="Sun C."/>
            <person name="Zhou S."/>
            <person name="Xu H."/>
            <person name="Nelson D.R."/>
            <person name="Qian J."/>
            <person name="Song J."/>
            <person name="Luo H."/>
            <person name="Xiang L."/>
            <person name="Li Y."/>
            <person name="Xu Z."/>
            <person name="Ji A."/>
            <person name="Wang L."/>
            <person name="Lu S."/>
            <person name="Hayward A."/>
            <person name="Sun W."/>
            <person name="Li X."/>
            <person name="Schwartz D.C."/>
            <person name="Wang Y."/>
            <person name="Chen S."/>
        </authorList>
    </citation>
    <scope>NUCLEOTIDE SEQUENCE [LARGE SCALE GENOMIC DNA]</scope>
    <source>
        <strain evidence="2 3">ZZ0214-1</strain>
    </source>
</reference>
<proteinExistence type="predicted"/>
<dbReference type="Proteomes" id="UP000230002">
    <property type="component" value="Unassembled WGS sequence"/>
</dbReference>
<evidence type="ECO:0000313" key="2">
    <source>
        <dbReference type="EMBL" id="PIL36049.1"/>
    </source>
</evidence>
<feature type="compositionally biased region" description="Polar residues" evidence="1">
    <location>
        <begin position="91"/>
        <end position="100"/>
    </location>
</feature>
<feature type="compositionally biased region" description="Polar residues" evidence="1">
    <location>
        <begin position="29"/>
        <end position="42"/>
    </location>
</feature>
<feature type="region of interest" description="Disordered" evidence="1">
    <location>
        <begin position="76"/>
        <end position="100"/>
    </location>
</feature>